<keyword evidence="1" id="KW-1133">Transmembrane helix</keyword>
<feature type="transmembrane region" description="Helical" evidence="1">
    <location>
        <begin position="59"/>
        <end position="85"/>
    </location>
</feature>
<evidence type="ECO:0000256" key="1">
    <source>
        <dbReference type="SAM" id="Phobius"/>
    </source>
</evidence>
<accession>A0A922L4Z4</accession>
<evidence type="ECO:0000313" key="2">
    <source>
        <dbReference type="EMBL" id="KAH9518036.1"/>
    </source>
</evidence>
<evidence type="ECO:0000313" key="3">
    <source>
        <dbReference type="Proteomes" id="UP000790347"/>
    </source>
</evidence>
<dbReference type="EMBL" id="ASGP02000003">
    <property type="protein sequence ID" value="KAH9518036.1"/>
    <property type="molecule type" value="Genomic_DNA"/>
</dbReference>
<dbReference type="Proteomes" id="UP000790347">
    <property type="component" value="Unassembled WGS sequence"/>
</dbReference>
<proteinExistence type="predicted"/>
<dbReference type="AlphaFoldDB" id="A0A922L4Z4"/>
<reference evidence="2" key="1">
    <citation type="submission" date="2013-05" db="EMBL/GenBank/DDBJ databases">
        <authorList>
            <person name="Yim A.K.Y."/>
            <person name="Chan T.F."/>
            <person name="Ji K.M."/>
            <person name="Liu X.Y."/>
            <person name="Zhou J.W."/>
            <person name="Li R.Q."/>
            <person name="Yang K.Y."/>
            <person name="Li J."/>
            <person name="Li M."/>
            <person name="Law P.T.W."/>
            <person name="Wu Y.L."/>
            <person name="Cai Z.L."/>
            <person name="Qin H."/>
            <person name="Bao Y."/>
            <person name="Leung R.K.K."/>
            <person name="Ng P.K.S."/>
            <person name="Zou J."/>
            <person name="Zhong X.J."/>
            <person name="Ran P.X."/>
            <person name="Zhong N.S."/>
            <person name="Liu Z.G."/>
            <person name="Tsui S.K.W."/>
        </authorList>
    </citation>
    <scope>NUCLEOTIDE SEQUENCE</scope>
    <source>
        <strain evidence="2">Derf</strain>
        <tissue evidence="2">Whole organism</tissue>
    </source>
</reference>
<keyword evidence="1" id="KW-0812">Transmembrane</keyword>
<keyword evidence="1" id="KW-0472">Membrane</keyword>
<keyword evidence="3" id="KW-1185">Reference proteome</keyword>
<name>A0A922L4Z4_DERFA</name>
<comment type="caution">
    <text evidence="2">The sequence shown here is derived from an EMBL/GenBank/DDBJ whole genome shotgun (WGS) entry which is preliminary data.</text>
</comment>
<protein>
    <submittedName>
        <fullName evidence="2">Uncharacterized protein</fullName>
    </submittedName>
</protein>
<sequence>MQINNFSSIRKFYLPEMNERKKNEEKKFKFHHTVLSDRILIEIFPVRYKQTMMLRKDTVFGWLAGWLVGWFSMTFSTIVVVVAAVEMASSVAKMVDSKLLVSPKTLHHYLAQ</sequence>
<gene>
    <name evidence="2" type="ORF">DERF_008639</name>
</gene>
<reference evidence="2" key="2">
    <citation type="journal article" date="2022" name="Res Sq">
        <title>Comparative Genomics Reveals Insights into the Divergent Evolution of Astigmatic Mites and Household Pest Adaptations.</title>
        <authorList>
            <person name="Xiong Q."/>
            <person name="Wan A.T.-Y."/>
            <person name="Liu X.-Y."/>
            <person name="Fung C.S.-H."/>
            <person name="Xiao X."/>
            <person name="Malainual N."/>
            <person name="Hou J."/>
            <person name="Wang L."/>
            <person name="Wang M."/>
            <person name="Yang K."/>
            <person name="Cui Y."/>
            <person name="Leung E."/>
            <person name="Nong W."/>
            <person name="Shin S.-K."/>
            <person name="Au S."/>
            <person name="Jeong K.Y."/>
            <person name="Chew F.T."/>
            <person name="Hui J."/>
            <person name="Leung T.F."/>
            <person name="Tungtrongchitr A."/>
            <person name="Zhong N."/>
            <person name="Liu Z."/>
            <person name="Tsui S."/>
        </authorList>
    </citation>
    <scope>NUCLEOTIDE SEQUENCE</scope>
    <source>
        <strain evidence="2">Derf</strain>
        <tissue evidence="2">Whole organism</tissue>
    </source>
</reference>
<organism evidence="2 3">
    <name type="scientific">Dermatophagoides farinae</name>
    <name type="common">American house dust mite</name>
    <dbReference type="NCBI Taxonomy" id="6954"/>
    <lineage>
        <taxon>Eukaryota</taxon>
        <taxon>Metazoa</taxon>
        <taxon>Ecdysozoa</taxon>
        <taxon>Arthropoda</taxon>
        <taxon>Chelicerata</taxon>
        <taxon>Arachnida</taxon>
        <taxon>Acari</taxon>
        <taxon>Acariformes</taxon>
        <taxon>Sarcoptiformes</taxon>
        <taxon>Astigmata</taxon>
        <taxon>Psoroptidia</taxon>
        <taxon>Analgoidea</taxon>
        <taxon>Pyroglyphidae</taxon>
        <taxon>Dermatophagoidinae</taxon>
        <taxon>Dermatophagoides</taxon>
    </lineage>
</organism>